<protein>
    <submittedName>
        <fullName evidence="1">Uncharacterized protein</fullName>
    </submittedName>
</protein>
<proteinExistence type="predicted"/>
<dbReference type="EMBL" id="JAXCGZ010009603">
    <property type="protein sequence ID" value="KAK7076611.1"/>
    <property type="molecule type" value="Genomic_DNA"/>
</dbReference>
<name>A0AAN9A196_HALRR</name>
<accession>A0AAN9A196</accession>
<dbReference type="AlphaFoldDB" id="A0AAN9A196"/>
<gene>
    <name evidence="1" type="ORF">SK128_019648</name>
</gene>
<evidence type="ECO:0000313" key="2">
    <source>
        <dbReference type="Proteomes" id="UP001381693"/>
    </source>
</evidence>
<evidence type="ECO:0000313" key="1">
    <source>
        <dbReference type="EMBL" id="KAK7076611.1"/>
    </source>
</evidence>
<organism evidence="1 2">
    <name type="scientific">Halocaridina rubra</name>
    <name type="common">Hawaiian red shrimp</name>
    <dbReference type="NCBI Taxonomy" id="373956"/>
    <lineage>
        <taxon>Eukaryota</taxon>
        <taxon>Metazoa</taxon>
        <taxon>Ecdysozoa</taxon>
        <taxon>Arthropoda</taxon>
        <taxon>Crustacea</taxon>
        <taxon>Multicrustacea</taxon>
        <taxon>Malacostraca</taxon>
        <taxon>Eumalacostraca</taxon>
        <taxon>Eucarida</taxon>
        <taxon>Decapoda</taxon>
        <taxon>Pleocyemata</taxon>
        <taxon>Caridea</taxon>
        <taxon>Atyoidea</taxon>
        <taxon>Atyidae</taxon>
        <taxon>Halocaridina</taxon>
    </lineage>
</organism>
<dbReference type="Proteomes" id="UP001381693">
    <property type="component" value="Unassembled WGS sequence"/>
</dbReference>
<comment type="caution">
    <text evidence="1">The sequence shown here is derived from an EMBL/GenBank/DDBJ whole genome shotgun (WGS) entry which is preliminary data.</text>
</comment>
<feature type="non-terminal residue" evidence="1">
    <location>
        <position position="1"/>
    </location>
</feature>
<sequence>ANLEKAYPSLFQLKKATKKWLSVVIWSFETLWKLTSNGFSSVDEDLSHLSLLAEAIKLKFLQAVSQVCLINCDPDECSIDIATLQMDNLEEFQCVAGIRITGILDCLEYAFQKCMALADSHFAK</sequence>
<reference evidence="1 2" key="1">
    <citation type="submission" date="2023-11" db="EMBL/GenBank/DDBJ databases">
        <title>Halocaridina rubra genome assembly.</title>
        <authorList>
            <person name="Smith C."/>
        </authorList>
    </citation>
    <scope>NUCLEOTIDE SEQUENCE [LARGE SCALE GENOMIC DNA]</scope>
    <source>
        <strain evidence="1">EP-1</strain>
        <tissue evidence="1">Whole</tissue>
    </source>
</reference>
<keyword evidence="2" id="KW-1185">Reference proteome</keyword>